<dbReference type="InterPro" id="IPR011629">
    <property type="entry name" value="CobW-like_C"/>
</dbReference>
<evidence type="ECO:0000259" key="1">
    <source>
        <dbReference type="SMART" id="SM00833"/>
    </source>
</evidence>
<dbReference type="Pfam" id="PF02492">
    <property type="entry name" value="cobW"/>
    <property type="match status" value="1"/>
</dbReference>
<dbReference type="InterPro" id="IPR003495">
    <property type="entry name" value="CobW/HypB/UreG_nucleotide-bd"/>
</dbReference>
<accession>A0ABN2FA29</accession>
<proteinExistence type="predicted"/>
<dbReference type="EMBL" id="BAAANE010000004">
    <property type="protein sequence ID" value="GAA1637262.1"/>
    <property type="molecule type" value="Genomic_DNA"/>
</dbReference>
<dbReference type="Pfam" id="PF07683">
    <property type="entry name" value="CobW_C"/>
    <property type="match status" value="1"/>
</dbReference>
<evidence type="ECO:0000313" key="2">
    <source>
        <dbReference type="EMBL" id="GAA1637262.1"/>
    </source>
</evidence>
<keyword evidence="3" id="KW-1185">Reference proteome</keyword>
<dbReference type="Gene3D" id="3.40.50.300">
    <property type="entry name" value="P-loop containing nucleotide triphosphate hydrolases"/>
    <property type="match status" value="1"/>
</dbReference>
<dbReference type="PANTHER" id="PTHR43603">
    <property type="entry name" value="COBW DOMAIN-CONTAINING PROTEIN DDB_G0274527"/>
    <property type="match status" value="1"/>
</dbReference>
<dbReference type="Proteomes" id="UP001501319">
    <property type="component" value="Unassembled WGS sequence"/>
</dbReference>
<reference evidence="2 3" key="1">
    <citation type="journal article" date="2019" name="Int. J. Syst. Evol. Microbiol.">
        <title>The Global Catalogue of Microorganisms (GCM) 10K type strain sequencing project: providing services to taxonomists for standard genome sequencing and annotation.</title>
        <authorList>
            <consortium name="The Broad Institute Genomics Platform"/>
            <consortium name="The Broad Institute Genome Sequencing Center for Infectious Disease"/>
            <person name="Wu L."/>
            <person name="Ma J."/>
        </authorList>
    </citation>
    <scope>NUCLEOTIDE SEQUENCE [LARGE SCALE GENOMIC DNA]</scope>
    <source>
        <strain evidence="2 3">JCM 14306</strain>
    </source>
</reference>
<dbReference type="RefSeq" id="WP_344111679.1">
    <property type="nucleotide sequence ID" value="NZ_BAAANE010000004.1"/>
</dbReference>
<comment type="caution">
    <text evidence="2">The sequence shown here is derived from an EMBL/GenBank/DDBJ whole genome shotgun (WGS) entry which is preliminary data.</text>
</comment>
<gene>
    <name evidence="2" type="ORF">GCM10009744_28100</name>
</gene>
<sequence>MLPVTLLTGVDETTRGSVATTLLTAADRPAGPAATGPAVLVEYDVSGLAGGSVVRIARTLAGVIDRELIRLGHPCVSCAMRDSLVPLLVGIAAAEKYSLVIVSVPGAGDTQALAEEIARDASSELRVNAVLTVAHTGTFVDDLTGEDLIHDRGIPTAAEDGRAIAEVIARQIEYANAVILSSPDDTAAALARALNPQALIRSPGAAADLLGVRLHDPDTAETWVEPGSISAPLQDEGRVQTLVWQSARPFHPERLYDALEDLVARTARGKGTVWLASQPHARLGWDSFGTNIALGVLGPWLADLPVDRWSEVGQTHQARSALEWHPDHGDRASYLSITGIDLDVRELRRRLDGCVLRADEWDSTLTDPFAPYLEGSTAA</sequence>
<feature type="domain" description="CobW C-terminal" evidence="1">
    <location>
        <begin position="239"/>
        <end position="355"/>
    </location>
</feature>
<protein>
    <submittedName>
        <fullName evidence="2">GTP-binding protein</fullName>
    </submittedName>
</protein>
<evidence type="ECO:0000313" key="3">
    <source>
        <dbReference type="Proteomes" id="UP001501319"/>
    </source>
</evidence>
<dbReference type="InterPro" id="IPR051927">
    <property type="entry name" value="Zn_Chap_cDPG_Synth"/>
</dbReference>
<dbReference type="InterPro" id="IPR027417">
    <property type="entry name" value="P-loop_NTPase"/>
</dbReference>
<dbReference type="SUPFAM" id="SSF90002">
    <property type="entry name" value="Hypothetical protein YjiA, C-terminal domain"/>
    <property type="match status" value="1"/>
</dbReference>
<organism evidence="2 3">
    <name type="scientific">Kribbella alba</name>
    <dbReference type="NCBI Taxonomy" id="190197"/>
    <lineage>
        <taxon>Bacteria</taxon>
        <taxon>Bacillati</taxon>
        <taxon>Actinomycetota</taxon>
        <taxon>Actinomycetes</taxon>
        <taxon>Propionibacteriales</taxon>
        <taxon>Kribbellaceae</taxon>
        <taxon>Kribbella</taxon>
    </lineage>
</organism>
<name>A0ABN2FA29_9ACTN</name>
<dbReference type="PANTHER" id="PTHR43603:SF1">
    <property type="entry name" value="ZINC-REGULATED GTPASE METALLOPROTEIN ACTIVATOR 1"/>
    <property type="match status" value="1"/>
</dbReference>
<dbReference type="SMART" id="SM00833">
    <property type="entry name" value="CobW_C"/>
    <property type="match status" value="1"/>
</dbReference>